<evidence type="ECO:0000259" key="2">
    <source>
        <dbReference type="Pfam" id="PF24355"/>
    </source>
</evidence>
<feature type="region of interest" description="Disordered" evidence="1">
    <location>
        <begin position="1"/>
        <end position="79"/>
    </location>
</feature>
<feature type="compositionally biased region" description="Polar residues" evidence="1">
    <location>
        <begin position="38"/>
        <end position="49"/>
    </location>
</feature>
<keyword evidence="4" id="KW-1185">Reference proteome</keyword>
<protein>
    <recommendedName>
        <fullName evidence="2">DUF7514 domain-containing protein</fullName>
    </recommendedName>
</protein>
<sequence>MTNGKPQTQALLSKSGAPDSLGSPMETTTRTETPSTTGLVTSSGQSSSDIHVLREQNKSVTSPQRSEPRPALESGGFSPNFMDEIRRLIKQETRHHHYITFRWQADMRSLVLGACTMKDRSQNPTSEGDSASLVGADASSNNITQESRRLPHLTTANKPAQDESDDGSSSPATLPGSGSDHVPTPETTPTPTPSPPSTVSVPPLSLDTPVAAKPDPRVRFSDNVTLTRNAVSAPAKKAPWTMYRRMSSSSGETVPDWGVLFDANGYSTARCGQVLRGLAKYMAEEFSPRGTVVVTPEKLGVLYSRFKIEGEVHPFEGEHPFAPTALRNTLSGFHSFELLIFAKQISSISSRGKKVAAVGPRQVPIVG</sequence>
<feature type="region of interest" description="Disordered" evidence="1">
    <location>
        <begin position="119"/>
        <end position="217"/>
    </location>
</feature>
<dbReference type="Proteomes" id="UP001305414">
    <property type="component" value="Unassembled WGS sequence"/>
</dbReference>
<dbReference type="Pfam" id="PF24355">
    <property type="entry name" value="DUF7514"/>
    <property type="match status" value="1"/>
</dbReference>
<feature type="compositionally biased region" description="Pro residues" evidence="1">
    <location>
        <begin position="186"/>
        <end position="196"/>
    </location>
</feature>
<feature type="compositionally biased region" description="Low complexity" evidence="1">
    <location>
        <begin position="23"/>
        <end position="37"/>
    </location>
</feature>
<evidence type="ECO:0000256" key="1">
    <source>
        <dbReference type="SAM" id="MobiDB-lite"/>
    </source>
</evidence>
<organism evidence="3 4">
    <name type="scientific">Xylaria bambusicola</name>
    <dbReference type="NCBI Taxonomy" id="326684"/>
    <lineage>
        <taxon>Eukaryota</taxon>
        <taxon>Fungi</taxon>
        <taxon>Dikarya</taxon>
        <taxon>Ascomycota</taxon>
        <taxon>Pezizomycotina</taxon>
        <taxon>Sordariomycetes</taxon>
        <taxon>Xylariomycetidae</taxon>
        <taxon>Xylariales</taxon>
        <taxon>Xylariaceae</taxon>
        <taxon>Xylaria</taxon>
    </lineage>
</organism>
<gene>
    <name evidence="3" type="ORF">RRF57_005080</name>
</gene>
<name>A0AAN7UKG5_9PEZI</name>
<proteinExistence type="predicted"/>
<dbReference type="AlphaFoldDB" id="A0AAN7UKG5"/>
<reference evidence="3 4" key="1">
    <citation type="submission" date="2023-10" db="EMBL/GenBank/DDBJ databases">
        <title>Draft genome sequence of Xylaria bambusicola isolate GMP-LS, the root and basal stem rot pathogen of sugarcane in Indonesia.</title>
        <authorList>
            <person name="Selvaraj P."/>
            <person name="Muralishankar V."/>
            <person name="Muruganantham S."/>
            <person name="Sp S."/>
            <person name="Haryani S."/>
            <person name="Lau K.J.X."/>
            <person name="Naqvi N.I."/>
        </authorList>
    </citation>
    <scope>NUCLEOTIDE SEQUENCE [LARGE SCALE GENOMIC DNA]</scope>
    <source>
        <strain evidence="3">GMP-LS</strain>
    </source>
</reference>
<accession>A0AAN7UKG5</accession>
<dbReference type="InterPro" id="IPR055936">
    <property type="entry name" value="DUF7514"/>
</dbReference>
<feature type="compositionally biased region" description="Polar residues" evidence="1">
    <location>
        <begin position="1"/>
        <end position="12"/>
    </location>
</feature>
<dbReference type="EMBL" id="JAWHQM010000011">
    <property type="protein sequence ID" value="KAK5629364.1"/>
    <property type="molecule type" value="Genomic_DNA"/>
</dbReference>
<evidence type="ECO:0000313" key="4">
    <source>
        <dbReference type="Proteomes" id="UP001305414"/>
    </source>
</evidence>
<comment type="caution">
    <text evidence="3">The sequence shown here is derived from an EMBL/GenBank/DDBJ whole genome shotgun (WGS) entry which is preliminary data.</text>
</comment>
<dbReference type="PANTHER" id="PTHR39611:SF1">
    <property type="entry name" value="HYDROXYPROLINE-RICH GLYCOPROTEIN DZ-HRGP"/>
    <property type="match status" value="1"/>
</dbReference>
<feature type="domain" description="DUF7514" evidence="2">
    <location>
        <begin position="258"/>
        <end position="312"/>
    </location>
</feature>
<evidence type="ECO:0000313" key="3">
    <source>
        <dbReference type="EMBL" id="KAK5629364.1"/>
    </source>
</evidence>
<dbReference type="PANTHER" id="PTHR39611">
    <property type="entry name" value="HYDROXYPROLINE-RICH GLYCOPROTEIN DZ-HRGP-RELATED"/>
    <property type="match status" value="1"/>
</dbReference>